<accession>A0A927GQU1</accession>
<dbReference type="Proteomes" id="UP000621560">
    <property type="component" value="Unassembled WGS sequence"/>
</dbReference>
<feature type="region of interest" description="Disordered" evidence="1">
    <location>
        <begin position="1"/>
        <end position="68"/>
    </location>
</feature>
<protein>
    <recommendedName>
        <fullName evidence="3">SPOR domain-containing protein</fullName>
    </recommendedName>
</protein>
<organism evidence="4 5">
    <name type="scientific">Paenibacillus sabuli</name>
    <dbReference type="NCBI Taxonomy" id="2772509"/>
    <lineage>
        <taxon>Bacteria</taxon>
        <taxon>Bacillati</taxon>
        <taxon>Bacillota</taxon>
        <taxon>Bacilli</taxon>
        <taxon>Bacillales</taxon>
        <taxon>Paenibacillaceae</taxon>
        <taxon>Paenibacillus</taxon>
    </lineage>
</organism>
<feature type="domain" description="SPOR" evidence="3">
    <location>
        <begin position="297"/>
        <end position="357"/>
    </location>
</feature>
<dbReference type="RefSeq" id="WP_190915440.1">
    <property type="nucleotide sequence ID" value="NZ_JACXIZ010000011.1"/>
</dbReference>
<feature type="region of interest" description="Disordered" evidence="1">
    <location>
        <begin position="104"/>
        <end position="123"/>
    </location>
</feature>
<gene>
    <name evidence="4" type="ORF">IDH44_05420</name>
</gene>
<sequence length="489" mass="51981">MSAKARMTFRFDSRPEAGPAIEVERSERPSSQMKSKSAAPLEGSRTAHLQEVRSEERPEKKGKAVNLEPPKVVSLFEEQLTFAEPQPWISPFQDDPAALERLIREADGQRPEPQQAASSDKRPMTAADVYDEVALGESPGAVHHTKDAPPETLKGAQAAYGEPHGETNGVPYDGQTAYAAHPDYYAALSEYPVHGASGGGAGRRPSSGYRHAPAAPGSWLKVAVSIVGAIATGALFGYMVLWLFGGGMWQPDNAAAPASGTEQPPAEEATSAANDPADAGAPLTVAVQVPAQTYQLLQFGVFSQSEGMEAALDQLRARGYAAAADEPGDYRVYAGIGSGEQDAKLLATQLSGLEVFVKPLTLPSLSEAAYAGSPATLSDYAALTDEWVRLTADLTIAHLSKAEPQPLSEQERAAWREARSDWEQARAAVFDGLDDAGQKAQEKTAAAWSSVAKSLEAYEASPSRAHLWSAQSALMGAVLAQKQWLEEAL</sequence>
<feature type="transmembrane region" description="Helical" evidence="2">
    <location>
        <begin position="219"/>
        <end position="244"/>
    </location>
</feature>
<evidence type="ECO:0000256" key="1">
    <source>
        <dbReference type="SAM" id="MobiDB-lite"/>
    </source>
</evidence>
<dbReference type="AlphaFoldDB" id="A0A927GQU1"/>
<dbReference type="Pfam" id="PF05036">
    <property type="entry name" value="SPOR"/>
    <property type="match status" value="1"/>
</dbReference>
<evidence type="ECO:0000259" key="3">
    <source>
        <dbReference type="Pfam" id="PF05036"/>
    </source>
</evidence>
<evidence type="ECO:0000256" key="2">
    <source>
        <dbReference type="SAM" id="Phobius"/>
    </source>
</evidence>
<feature type="compositionally biased region" description="Basic and acidic residues" evidence="1">
    <location>
        <begin position="48"/>
        <end position="62"/>
    </location>
</feature>
<keyword evidence="2" id="KW-0812">Transmembrane</keyword>
<reference evidence="4" key="1">
    <citation type="submission" date="2020-09" db="EMBL/GenBank/DDBJ databases">
        <title>A novel bacterium of genus Paenibacillus, isolated from South China Sea.</title>
        <authorList>
            <person name="Huang H."/>
            <person name="Mo K."/>
            <person name="Hu Y."/>
        </authorList>
    </citation>
    <scope>NUCLEOTIDE SEQUENCE</scope>
    <source>
        <strain evidence="4">IB182496</strain>
    </source>
</reference>
<comment type="caution">
    <text evidence="4">The sequence shown here is derived from an EMBL/GenBank/DDBJ whole genome shotgun (WGS) entry which is preliminary data.</text>
</comment>
<dbReference type="GO" id="GO:0042834">
    <property type="term" value="F:peptidoglycan binding"/>
    <property type="evidence" value="ECO:0007669"/>
    <property type="project" value="InterPro"/>
</dbReference>
<evidence type="ECO:0000313" key="5">
    <source>
        <dbReference type="Proteomes" id="UP000621560"/>
    </source>
</evidence>
<keyword evidence="2" id="KW-0472">Membrane</keyword>
<dbReference type="EMBL" id="JACXIZ010000011">
    <property type="protein sequence ID" value="MBD2844621.1"/>
    <property type="molecule type" value="Genomic_DNA"/>
</dbReference>
<keyword evidence="5" id="KW-1185">Reference proteome</keyword>
<name>A0A927GQU1_9BACL</name>
<keyword evidence="2" id="KW-1133">Transmembrane helix</keyword>
<evidence type="ECO:0000313" key="4">
    <source>
        <dbReference type="EMBL" id="MBD2844621.1"/>
    </source>
</evidence>
<proteinExistence type="predicted"/>
<feature type="region of interest" description="Disordered" evidence="1">
    <location>
        <begin position="254"/>
        <end position="277"/>
    </location>
</feature>
<dbReference type="InterPro" id="IPR007730">
    <property type="entry name" value="SPOR-like_dom"/>
</dbReference>